<dbReference type="RefSeq" id="WP_183225022.1">
    <property type="nucleotide sequence ID" value="NZ_BMPW01000020.1"/>
</dbReference>
<feature type="compositionally biased region" description="Pro residues" evidence="1">
    <location>
        <begin position="60"/>
        <end position="69"/>
    </location>
</feature>
<dbReference type="AlphaFoldDB" id="A0A7W5FHR4"/>
<accession>A0A7W5FHR4</accession>
<protein>
    <submittedName>
        <fullName evidence="2">Uncharacterized protein</fullName>
    </submittedName>
</protein>
<gene>
    <name evidence="2" type="ORF">FHR83_006639</name>
</gene>
<keyword evidence="3" id="KW-1185">Reference proteome</keyword>
<reference evidence="2 3" key="1">
    <citation type="submission" date="2020-08" db="EMBL/GenBank/DDBJ databases">
        <title>Genomic Encyclopedia of Type Strains, Phase III (KMG-III): the genomes of soil and plant-associated and newly described type strains.</title>
        <authorList>
            <person name="Whitman W."/>
        </authorList>
    </citation>
    <scope>NUCLEOTIDE SEQUENCE [LARGE SCALE GENOMIC DNA]</scope>
    <source>
        <strain evidence="2 3">CECT 3287</strain>
    </source>
</reference>
<sequence>MPDNLRRFRLDEQTWKDYGELVGDAGRSADLKAYIEWRLDNPDTPLPGKRRGPVKRTRPAPMPKPKSAT</sequence>
<dbReference type="Proteomes" id="UP000590749">
    <property type="component" value="Unassembled WGS sequence"/>
</dbReference>
<evidence type="ECO:0000313" key="2">
    <source>
        <dbReference type="EMBL" id="MBB3098933.1"/>
    </source>
</evidence>
<feature type="region of interest" description="Disordered" evidence="1">
    <location>
        <begin position="39"/>
        <end position="69"/>
    </location>
</feature>
<feature type="compositionally biased region" description="Basic residues" evidence="1">
    <location>
        <begin position="48"/>
        <end position="58"/>
    </location>
</feature>
<evidence type="ECO:0000256" key="1">
    <source>
        <dbReference type="SAM" id="MobiDB-lite"/>
    </source>
</evidence>
<proteinExistence type="predicted"/>
<name>A0A7W5FHR4_9ACTN</name>
<dbReference type="EMBL" id="JACHXF010000017">
    <property type="protein sequence ID" value="MBB3098933.1"/>
    <property type="molecule type" value="Genomic_DNA"/>
</dbReference>
<comment type="caution">
    <text evidence="2">The sequence shown here is derived from an EMBL/GenBank/DDBJ whole genome shotgun (WGS) entry which is preliminary data.</text>
</comment>
<evidence type="ECO:0000313" key="3">
    <source>
        <dbReference type="Proteomes" id="UP000590749"/>
    </source>
</evidence>
<organism evidence="2 3">
    <name type="scientific">Actinoplanes campanulatus</name>
    <dbReference type="NCBI Taxonomy" id="113559"/>
    <lineage>
        <taxon>Bacteria</taxon>
        <taxon>Bacillati</taxon>
        <taxon>Actinomycetota</taxon>
        <taxon>Actinomycetes</taxon>
        <taxon>Micromonosporales</taxon>
        <taxon>Micromonosporaceae</taxon>
        <taxon>Actinoplanes</taxon>
    </lineage>
</organism>